<proteinExistence type="predicted"/>
<dbReference type="Proteomes" id="UP001208074">
    <property type="component" value="Unassembled WGS sequence"/>
</dbReference>
<dbReference type="AlphaFoldDB" id="A0AAW5W2X1"/>
<protein>
    <submittedName>
        <fullName evidence="2">Uncharacterized protein</fullName>
    </submittedName>
</protein>
<comment type="caution">
    <text evidence="2">The sequence shown here is derived from an EMBL/GenBank/DDBJ whole genome shotgun (WGS) entry which is preliminary data.</text>
</comment>
<keyword evidence="1" id="KW-0472">Membrane</keyword>
<dbReference type="EMBL" id="JAPKNB010000022">
    <property type="protein sequence ID" value="MCX5567463.1"/>
    <property type="molecule type" value="Genomic_DNA"/>
</dbReference>
<gene>
    <name evidence="2" type="ORF">OSH02_18985</name>
</gene>
<keyword evidence="1" id="KW-0812">Transmembrane</keyword>
<evidence type="ECO:0000313" key="3">
    <source>
        <dbReference type="Proteomes" id="UP001208074"/>
    </source>
</evidence>
<accession>A0AAW5W2X1</accession>
<sequence>MKYALKLARHGSVFLARVAWIGVVFAVDFILLLVKSNGSRNNIAGPEVSDGLDRLHPNYELDWGWQESDSDKK</sequence>
<name>A0AAW5W2X1_9BURK</name>
<feature type="transmembrane region" description="Helical" evidence="1">
    <location>
        <begin position="12"/>
        <end position="34"/>
    </location>
</feature>
<evidence type="ECO:0000313" key="2">
    <source>
        <dbReference type="EMBL" id="MCX5567463.1"/>
    </source>
</evidence>
<organism evidence="2 3">
    <name type="scientific">Alcaligenes phenolicus</name>
    <dbReference type="NCBI Taxonomy" id="232846"/>
    <lineage>
        <taxon>Bacteria</taxon>
        <taxon>Pseudomonadati</taxon>
        <taxon>Pseudomonadota</taxon>
        <taxon>Betaproteobacteria</taxon>
        <taxon>Burkholderiales</taxon>
        <taxon>Alcaligenaceae</taxon>
        <taxon>Alcaligenes</taxon>
    </lineage>
</organism>
<keyword evidence="1" id="KW-1133">Transmembrane helix</keyword>
<dbReference type="RefSeq" id="WP_157784322.1">
    <property type="nucleotide sequence ID" value="NZ_JAPKNB010000022.1"/>
</dbReference>
<evidence type="ECO:0000256" key="1">
    <source>
        <dbReference type="SAM" id="Phobius"/>
    </source>
</evidence>
<reference evidence="2" key="1">
    <citation type="submission" date="2022-11" db="EMBL/GenBank/DDBJ databases">
        <title>Biodiversity and phylogenetic relationships of bacteria.</title>
        <authorList>
            <person name="Machado R.A.R."/>
            <person name="Bhat A."/>
            <person name="Loulou A."/>
            <person name="Kallel S."/>
        </authorList>
    </citation>
    <scope>NUCLEOTIDE SEQUENCE</scope>
    <source>
        <strain evidence="2">DSM 16503</strain>
    </source>
</reference>